<dbReference type="SMART" id="SM00338">
    <property type="entry name" value="BRLZ"/>
    <property type="match status" value="1"/>
</dbReference>
<keyword evidence="7" id="KW-0175">Coiled coil</keyword>
<protein>
    <recommendedName>
        <fullName evidence="9">BZIP domain-containing protein</fullName>
    </recommendedName>
</protein>
<evidence type="ECO:0000256" key="6">
    <source>
        <dbReference type="ARBA" id="ARBA00023242"/>
    </source>
</evidence>
<organism evidence="10 11">
    <name type="scientific">Sphagnum jensenii</name>
    <dbReference type="NCBI Taxonomy" id="128206"/>
    <lineage>
        <taxon>Eukaryota</taxon>
        <taxon>Viridiplantae</taxon>
        <taxon>Streptophyta</taxon>
        <taxon>Embryophyta</taxon>
        <taxon>Bryophyta</taxon>
        <taxon>Sphagnophytina</taxon>
        <taxon>Sphagnopsida</taxon>
        <taxon>Sphagnales</taxon>
        <taxon>Sphagnaceae</taxon>
        <taxon>Sphagnum</taxon>
    </lineage>
</organism>
<keyword evidence="3" id="KW-0805">Transcription regulation</keyword>
<name>A0ABP0VM57_9BRYO</name>
<dbReference type="EMBL" id="OZ020096">
    <property type="protein sequence ID" value="CAK9255500.1"/>
    <property type="molecule type" value="Genomic_DNA"/>
</dbReference>
<comment type="subcellular location">
    <subcellularLocation>
        <location evidence="1">Nucleus</location>
    </subcellularLocation>
</comment>
<feature type="region of interest" description="Disordered" evidence="8">
    <location>
        <begin position="725"/>
        <end position="749"/>
    </location>
</feature>
<feature type="compositionally biased region" description="Low complexity" evidence="8">
    <location>
        <begin position="72"/>
        <end position="83"/>
    </location>
</feature>
<comment type="similarity">
    <text evidence="2">Belongs to the bZIP family.</text>
</comment>
<evidence type="ECO:0000256" key="8">
    <source>
        <dbReference type="SAM" id="MobiDB-lite"/>
    </source>
</evidence>
<evidence type="ECO:0000256" key="3">
    <source>
        <dbReference type="ARBA" id="ARBA00023015"/>
    </source>
</evidence>
<dbReference type="PANTHER" id="PTHR45967">
    <property type="entry name" value="G-BOX-BINDING FACTOR 3-RELATED"/>
    <property type="match status" value="1"/>
</dbReference>
<evidence type="ECO:0000313" key="11">
    <source>
        <dbReference type="Proteomes" id="UP001497444"/>
    </source>
</evidence>
<dbReference type="PANTHER" id="PTHR45967:SF28">
    <property type="entry name" value="BASIC-LEUCINE ZIPPER (BZIP) TRANSCRIPTION FACTOR FAMILY PROTEIN"/>
    <property type="match status" value="1"/>
</dbReference>
<evidence type="ECO:0000256" key="4">
    <source>
        <dbReference type="ARBA" id="ARBA00023125"/>
    </source>
</evidence>
<keyword evidence="4" id="KW-0238">DNA-binding</keyword>
<feature type="compositionally biased region" description="Basic and acidic residues" evidence="8">
    <location>
        <begin position="30"/>
        <end position="47"/>
    </location>
</feature>
<dbReference type="Proteomes" id="UP001497444">
    <property type="component" value="Chromosome 1"/>
</dbReference>
<feature type="coiled-coil region" evidence="7">
    <location>
        <begin position="433"/>
        <end position="467"/>
    </location>
</feature>
<gene>
    <name evidence="10" type="ORF">CSSPJE1EN1_LOCUS978</name>
</gene>
<feature type="region of interest" description="Disordered" evidence="8">
    <location>
        <begin position="156"/>
        <end position="176"/>
    </location>
</feature>
<evidence type="ECO:0000313" key="10">
    <source>
        <dbReference type="EMBL" id="CAK9255500.1"/>
    </source>
</evidence>
<dbReference type="InterPro" id="IPR044827">
    <property type="entry name" value="GBF-like"/>
</dbReference>
<feature type="region of interest" description="Disordered" evidence="8">
    <location>
        <begin position="1"/>
        <end position="91"/>
    </location>
</feature>
<dbReference type="CDD" id="cd14702">
    <property type="entry name" value="bZIP_plant_GBF1"/>
    <property type="match status" value="1"/>
</dbReference>
<feature type="compositionally biased region" description="Basic and acidic residues" evidence="8">
    <location>
        <begin position="161"/>
        <end position="172"/>
    </location>
</feature>
<feature type="region of interest" description="Disordered" evidence="8">
    <location>
        <begin position="206"/>
        <end position="258"/>
    </location>
</feature>
<evidence type="ECO:0000256" key="7">
    <source>
        <dbReference type="SAM" id="Coils"/>
    </source>
</evidence>
<feature type="compositionally biased region" description="Basic residues" evidence="8">
    <location>
        <begin position="731"/>
        <end position="741"/>
    </location>
</feature>
<reference evidence="10 11" key="1">
    <citation type="submission" date="2024-02" db="EMBL/GenBank/DDBJ databases">
        <authorList>
            <consortium name="ELIXIR-Norway"/>
            <consortium name="Elixir Norway"/>
        </authorList>
    </citation>
    <scope>NUCLEOTIDE SEQUENCE [LARGE SCALE GENOMIC DNA]</scope>
</reference>
<feature type="domain" description="BZIP" evidence="9">
    <location>
        <begin position="406"/>
        <end position="470"/>
    </location>
</feature>
<dbReference type="InterPro" id="IPR004827">
    <property type="entry name" value="bZIP"/>
</dbReference>
<evidence type="ECO:0000256" key="1">
    <source>
        <dbReference type="ARBA" id="ARBA00004123"/>
    </source>
</evidence>
<keyword evidence="5" id="KW-0804">Transcription</keyword>
<accession>A0ABP0VM57</accession>
<dbReference type="InterPro" id="IPR045314">
    <property type="entry name" value="bZIP_plant_GBF1"/>
</dbReference>
<keyword evidence="11" id="KW-1185">Reference proteome</keyword>
<evidence type="ECO:0000259" key="9">
    <source>
        <dbReference type="SMART" id="SM00338"/>
    </source>
</evidence>
<evidence type="ECO:0000256" key="2">
    <source>
        <dbReference type="ARBA" id="ARBA00007163"/>
    </source>
</evidence>
<sequence length="749" mass="81497">MNSVARVMKGEEPARSSSIGPVVVEIVPDGGDKRTVNKRREEREASHHLVKRKRGIMAEEEEETGHRREKSSQGWGSSQMGSMPITGKQKMRIVSEDITADQQEEEEAEAEEQAFNAAQILYELYHGVSSSSSAIQKTAVQSVVVKHVRWVQKMRRSSRTRKSEFAEKKRSDSFSTSCFEKPPVLDVFPSYSPHIQVLPTAIETMKQEQDTVTEERSGVTAGGGMDPDSDCRLQKPVSESSHESVQPDLHAESPSSPLPVLNADASLIPKLEEDVAPSSAFQQHVRPLWPVSKKLSVLHKPKVVENITELANVGVAPNLIIQRKPRPSQYDGPLVQVKAEDVGLELIPPLSVLPNVCGHEAHEHPGKQMGSEVKSELASVKLKGRQWQRSGAFASGKLKPAISEEEKEARRLRRVQANRESARQTIRRKQMLCEQLVQKAASLLVEKEDLTQKLELQSTEYRALLEMNHHLKEQASLYAANDKRESPTSARLGSVAPSLPMAPYMRPTLPKFWLAFALAQVTAASQASGAGTDKGLGSDYSSCFAAATMPGTATPNSEVSQDVWRQSSTSLLPSAAKSSGSSIGRQPTVSAVSAAFSATHSNSQPSRENVDALDGEVETLKNCMGVDSGRKHNLCSLLEGAIDNSEKQVVGEKHILCSPLEGTILKSEEHIVGSSFQLGGNFRTLYSALPQSLPVTGMGQPNFSAEGASFKANCGPAPVISGAAAAATEARRRRRELKRSRSLQSHQGA</sequence>
<keyword evidence="6" id="KW-0539">Nucleus</keyword>
<proteinExistence type="inferred from homology"/>
<feature type="compositionally biased region" description="Basic and acidic residues" evidence="8">
    <location>
        <begin position="206"/>
        <end position="217"/>
    </location>
</feature>
<feature type="coiled-coil region" evidence="7">
    <location>
        <begin position="93"/>
        <end position="120"/>
    </location>
</feature>
<dbReference type="Pfam" id="PF00170">
    <property type="entry name" value="bZIP_1"/>
    <property type="match status" value="1"/>
</dbReference>
<evidence type="ECO:0000256" key="5">
    <source>
        <dbReference type="ARBA" id="ARBA00023163"/>
    </source>
</evidence>